<dbReference type="SUPFAM" id="SSF57184">
    <property type="entry name" value="Growth factor receptor domain"/>
    <property type="match status" value="1"/>
</dbReference>
<accession>A0A4Y2MVA5</accession>
<protein>
    <recommendedName>
        <fullName evidence="1">Tyrosine-protein kinase ephrin type A/B receptor-like domain-containing protein</fullName>
    </recommendedName>
</protein>
<name>A0A4Y2MVA5_ARAVE</name>
<evidence type="ECO:0000313" key="2">
    <source>
        <dbReference type="EMBL" id="GBN30512.1"/>
    </source>
</evidence>
<dbReference type="OrthoDB" id="6436184at2759"/>
<dbReference type="AlphaFoldDB" id="A0A4Y2MVA5"/>
<organism evidence="2 3">
    <name type="scientific">Araneus ventricosus</name>
    <name type="common">Orbweaver spider</name>
    <name type="synonym">Epeira ventricosa</name>
    <dbReference type="NCBI Taxonomy" id="182803"/>
    <lineage>
        <taxon>Eukaryota</taxon>
        <taxon>Metazoa</taxon>
        <taxon>Ecdysozoa</taxon>
        <taxon>Arthropoda</taxon>
        <taxon>Chelicerata</taxon>
        <taxon>Arachnida</taxon>
        <taxon>Araneae</taxon>
        <taxon>Araneomorphae</taxon>
        <taxon>Entelegynae</taxon>
        <taxon>Araneoidea</taxon>
        <taxon>Araneidae</taxon>
        <taxon>Araneus</taxon>
    </lineage>
</organism>
<keyword evidence="3" id="KW-1185">Reference proteome</keyword>
<dbReference type="SMART" id="SM01411">
    <property type="entry name" value="Ephrin_rec_like"/>
    <property type="match status" value="1"/>
</dbReference>
<dbReference type="Gene3D" id="2.10.50.10">
    <property type="entry name" value="Tumor Necrosis Factor Receptor, subunit A, domain 2"/>
    <property type="match status" value="1"/>
</dbReference>
<dbReference type="Proteomes" id="UP000499080">
    <property type="component" value="Unassembled WGS sequence"/>
</dbReference>
<sequence length="295" mass="33128">MINLMVNKIIIGMDNVCKPVEPPHKGSVNCSYEPPVYCNISCDDGYEFSSEHHLLSSGKLECDATDGLWIYEKLYGTHLLPECLGRLQNTFVEVEVTFSAYVERCDEIYESELESSVLDLLVAMNQQICFMDSSSKRYKINNTWILKASYDPSDYVNSDEVPDAETNIETILDVTLKEIKSKNSKFKEDLLQIGVELLPDTYLQSHFFLVCEKDGYAVDPITNKCVECPSGTMEKNGACVPCPIGYFQLSTGQYLCEVCPEPSSWTSDIPKTCSGNLPPFSDSRKAVIELGSRYQ</sequence>
<reference evidence="2 3" key="1">
    <citation type="journal article" date="2019" name="Sci. Rep.">
        <title>Orb-weaving spider Araneus ventricosus genome elucidates the spidroin gene catalogue.</title>
        <authorList>
            <person name="Kono N."/>
            <person name="Nakamura H."/>
            <person name="Ohtoshi R."/>
            <person name="Moran D.A.P."/>
            <person name="Shinohara A."/>
            <person name="Yoshida Y."/>
            <person name="Fujiwara M."/>
            <person name="Mori M."/>
            <person name="Tomita M."/>
            <person name="Arakawa K."/>
        </authorList>
    </citation>
    <scope>NUCLEOTIDE SEQUENCE [LARGE SCALE GENOMIC DNA]</scope>
</reference>
<comment type="caution">
    <text evidence="2">The sequence shown here is derived from an EMBL/GenBank/DDBJ whole genome shotgun (WGS) entry which is preliminary data.</text>
</comment>
<evidence type="ECO:0000313" key="3">
    <source>
        <dbReference type="Proteomes" id="UP000499080"/>
    </source>
</evidence>
<dbReference type="InterPro" id="IPR009030">
    <property type="entry name" value="Growth_fac_rcpt_cys_sf"/>
</dbReference>
<dbReference type="InterPro" id="IPR011641">
    <property type="entry name" value="Tyr-kin_ephrin_A/B_rcpt-like"/>
</dbReference>
<dbReference type="EMBL" id="BGPR01007927">
    <property type="protein sequence ID" value="GBN30512.1"/>
    <property type="molecule type" value="Genomic_DNA"/>
</dbReference>
<gene>
    <name evidence="2" type="ORF">AVEN_144953_2</name>
</gene>
<dbReference type="Gene3D" id="2.10.70.10">
    <property type="entry name" value="Complement Module, domain 1"/>
    <property type="match status" value="1"/>
</dbReference>
<dbReference type="Pfam" id="PF07699">
    <property type="entry name" value="Ephrin_rec_like"/>
    <property type="match status" value="1"/>
</dbReference>
<proteinExistence type="predicted"/>
<feature type="domain" description="Tyrosine-protein kinase ephrin type A/B receptor-like" evidence="1">
    <location>
        <begin position="236"/>
        <end position="263"/>
    </location>
</feature>
<evidence type="ECO:0000259" key="1">
    <source>
        <dbReference type="Pfam" id="PF07699"/>
    </source>
</evidence>